<reference evidence="2 3" key="1">
    <citation type="submission" date="2006-11" db="EMBL/GenBank/DDBJ databases">
        <authorList>
            <person name="Giovannoni S."/>
            <person name="Vergin K."/>
            <person name="Ferriera S."/>
            <person name="Johnson J."/>
            <person name="Kravitz S."/>
            <person name="Beeson K."/>
            <person name="Sutton G."/>
            <person name="Rogers Y.-H."/>
            <person name="Friedman R."/>
            <person name="Frazier M."/>
            <person name="Venter J.C."/>
        </authorList>
    </citation>
    <scope>NUCLEOTIDE SEQUENCE [LARGE SCALE GENOMIC DNA]</scope>
    <source>
        <strain evidence="2 3">HTCC2181</strain>
    </source>
</reference>
<dbReference type="InterPro" id="IPR045936">
    <property type="entry name" value="DUF6356"/>
</dbReference>
<evidence type="ECO:0000313" key="3">
    <source>
        <dbReference type="Proteomes" id="UP000054262"/>
    </source>
</evidence>
<feature type="transmembrane region" description="Helical" evidence="1">
    <location>
        <begin position="20"/>
        <end position="40"/>
    </location>
</feature>
<name>A0P714_9PROT</name>
<dbReference type="Proteomes" id="UP000054262">
    <property type="component" value="Unassembled WGS sequence"/>
</dbReference>
<dbReference type="AlphaFoldDB" id="A0P714"/>
<dbReference type="Pfam" id="PF19883">
    <property type="entry name" value="DUF6356"/>
    <property type="match status" value="1"/>
</dbReference>
<evidence type="ECO:0008006" key="4">
    <source>
        <dbReference type="Google" id="ProtNLM"/>
    </source>
</evidence>
<keyword evidence="1" id="KW-0472">Membrane</keyword>
<dbReference type="EMBL" id="AAUX01000001">
    <property type="protein sequence ID" value="EAV47324.1"/>
    <property type="molecule type" value="Genomic_DNA"/>
</dbReference>
<comment type="caution">
    <text evidence="2">The sequence shown here is derived from an EMBL/GenBank/DDBJ whole genome shotgun (WGS) entry which is preliminary data.</text>
</comment>
<keyword evidence="3" id="KW-1185">Reference proteome</keyword>
<evidence type="ECO:0000313" key="2">
    <source>
        <dbReference type="EMBL" id="EAV47324.1"/>
    </source>
</evidence>
<organism evidence="2 3">
    <name type="scientific">Methylophilales bacterium HTCC2181</name>
    <dbReference type="NCBI Taxonomy" id="383631"/>
    <lineage>
        <taxon>Bacteria</taxon>
        <taxon>Pseudomonadati</taxon>
        <taxon>Pseudomonadota</taxon>
        <taxon>Betaproteobacteria</taxon>
        <taxon>Nitrosomonadales</taxon>
        <taxon>OM43 clade</taxon>
    </lineage>
</organism>
<evidence type="ECO:0000256" key="1">
    <source>
        <dbReference type="SAM" id="Phobius"/>
    </source>
</evidence>
<sequence length="61" mass="7058">MFKKHLDVSRKTYREHFSFAFIAGWLLIYAGITSIIHAFIPSLFPFTSLKIVKKLVEKSAN</sequence>
<proteinExistence type="predicted"/>
<accession>A0P714</accession>
<gene>
    <name evidence="2" type="ORF">MB2181_04585</name>
</gene>
<protein>
    <recommendedName>
        <fullName evidence="4">Capsule biosynthesis protein</fullName>
    </recommendedName>
</protein>
<keyword evidence="1" id="KW-0812">Transmembrane</keyword>
<dbReference type="OrthoDB" id="7652114at2"/>
<keyword evidence="1" id="KW-1133">Transmembrane helix</keyword>